<dbReference type="EMBL" id="JAUEPR010000001">
    <property type="protein sequence ID" value="KAK0491438.1"/>
    <property type="molecule type" value="Genomic_DNA"/>
</dbReference>
<reference evidence="10" key="1">
    <citation type="submission" date="2023-06" db="EMBL/GenBank/DDBJ databases">
        <authorList>
            <consortium name="Lawrence Berkeley National Laboratory"/>
            <person name="Ahrendt S."/>
            <person name="Sahu N."/>
            <person name="Indic B."/>
            <person name="Wong-Bajracharya J."/>
            <person name="Merenyi Z."/>
            <person name="Ke H.-M."/>
            <person name="Monk M."/>
            <person name="Kocsube S."/>
            <person name="Drula E."/>
            <person name="Lipzen A."/>
            <person name="Balint B."/>
            <person name="Henrissat B."/>
            <person name="Andreopoulos B."/>
            <person name="Martin F.M."/>
            <person name="Harder C.B."/>
            <person name="Rigling D."/>
            <person name="Ford K.L."/>
            <person name="Foster G.D."/>
            <person name="Pangilinan J."/>
            <person name="Papanicolaou A."/>
            <person name="Barry K."/>
            <person name="LaButti K."/>
            <person name="Viragh M."/>
            <person name="Koriabine M."/>
            <person name="Yan M."/>
            <person name="Riley R."/>
            <person name="Champramary S."/>
            <person name="Plett K.L."/>
            <person name="Tsai I.J."/>
            <person name="Slot J."/>
            <person name="Sipos G."/>
            <person name="Plett J."/>
            <person name="Nagy L.G."/>
            <person name="Grigoriev I.V."/>
        </authorList>
    </citation>
    <scope>NUCLEOTIDE SEQUENCE</scope>
    <source>
        <strain evidence="10">ICMP 16352</strain>
    </source>
</reference>
<organism evidence="10 11">
    <name type="scientific">Armillaria novae-zelandiae</name>
    <dbReference type="NCBI Taxonomy" id="153914"/>
    <lineage>
        <taxon>Eukaryota</taxon>
        <taxon>Fungi</taxon>
        <taxon>Dikarya</taxon>
        <taxon>Basidiomycota</taxon>
        <taxon>Agaricomycotina</taxon>
        <taxon>Agaricomycetes</taxon>
        <taxon>Agaricomycetidae</taxon>
        <taxon>Agaricales</taxon>
        <taxon>Marasmiineae</taxon>
        <taxon>Physalacriaceae</taxon>
        <taxon>Armillaria</taxon>
    </lineage>
</organism>
<keyword evidence="7 9" id="KW-0472">Membrane</keyword>
<evidence type="ECO:0000256" key="8">
    <source>
        <dbReference type="SAM" id="MobiDB-lite"/>
    </source>
</evidence>
<evidence type="ECO:0000256" key="2">
    <source>
        <dbReference type="ARBA" id="ARBA00009765"/>
    </source>
</evidence>
<gene>
    <name evidence="10" type="ORF">IW261DRAFT_88820</name>
</gene>
<evidence type="ECO:0000256" key="4">
    <source>
        <dbReference type="ARBA" id="ARBA00022475"/>
    </source>
</evidence>
<comment type="caution">
    <text evidence="10">The sequence shown here is derived from an EMBL/GenBank/DDBJ whole genome shotgun (WGS) entry which is preliminary data.</text>
</comment>
<comment type="similarity">
    <text evidence="2">Belongs to the CorA metal ion transporter (MIT) (TC 1.A.35) family.</text>
</comment>
<dbReference type="InterPro" id="IPR002523">
    <property type="entry name" value="MgTranspt_CorA/ZnTranspt_ZntB"/>
</dbReference>
<feature type="transmembrane region" description="Helical" evidence="9">
    <location>
        <begin position="460"/>
        <end position="481"/>
    </location>
</feature>
<dbReference type="PANTHER" id="PTHR46494:SF1">
    <property type="entry name" value="CORA FAMILY METAL ION TRANSPORTER (EUROFUNG)"/>
    <property type="match status" value="1"/>
</dbReference>
<proteinExistence type="inferred from homology"/>
<dbReference type="Proteomes" id="UP001175227">
    <property type="component" value="Unassembled WGS sequence"/>
</dbReference>
<evidence type="ECO:0000256" key="7">
    <source>
        <dbReference type="ARBA" id="ARBA00023136"/>
    </source>
</evidence>
<dbReference type="Pfam" id="PF01544">
    <property type="entry name" value="CorA"/>
    <property type="match status" value="1"/>
</dbReference>
<dbReference type="PANTHER" id="PTHR46494">
    <property type="entry name" value="CORA FAMILY METAL ION TRANSPORTER (EUROFUNG)"/>
    <property type="match status" value="1"/>
</dbReference>
<dbReference type="InterPro" id="IPR045863">
    <property type="entry name" value="CorA_TM1_TM2"/>
</dbReference>
<keyword evidence="5 9" id="KW-0812">Transmembrane</keyword>
<dbReference type="GO" id="GO:0000287">
    <property type="term" value="F:magnesium ion binding"/>
    <property type="evidence" value="ECO:0007669"/>
    <property type="project" value="TreeGrafter"/>
</dbReference>
<evidence type="ECO:0000256" key="6">
    <source>
        <dbReference type="ARBA" id="ARBA00022989"/>
    </source>
</evidence>
<evidence type="ECO:0000256" key="3">
    <source>
        <dbReference type="ARBA" id="ARBA00022448"/>
    </source>
</evidence>
<name>A0AA39PYF7_9AGAR</name>
<keyword evidence="4" id="KW-1003">Cell membrane</keyword>
<feature type="region of interest" description="Disordered" evidence="8">
    <location>
        <begin position="1"/>
        <end position="35"/>
    </location>
</feature>
<accession>A0AA39PYF7</accession>
<sequence>MSSHHQDSTQPASQDFILRSPSSSHRHSGPSVPWPWMNLNDKVDGGLFRSGAPPIPAPCNHVYCNGCWKDYPRSRFPNWGNSQVRRSGIRDAIKRYNHDVPCTIHRLDVDDRGYFMDSENYEVTEQTKGDFWERLIEHNRSINPRVRALFVENISGPVLQMLGTIYNIEPFFFSSSLSWIPSRFQEEARPGRGDHITITLTFVKTGNEDTPARGRVINSQTPLAPQSEPSSNKCSLVIDLLAVHLIRNVEGNILISYHDSDREATSAPYLHERMHSAGQSVYWQNIFQRSPDPTFVLLIFIWHAICAWDEAFEALYAHIRSLETEALNASDTDMTHEMHIIRGNCIQFSSLLENLRKTVLFIRDTPNPAMDTLPQEEKQYSRTLLEKECRNMLSEIDRLEMGGRMQDQRLKNALDLVFSNVNISDSKRMKELTEAALRDSAAMKELTEAAVRDSAAMKQVAYLTMIFLPSSFVATVFGMNVQELTGGKDTEGTLQHYFAAAVPLTLLTIWVVMTFQSKHLFASGSTFWMRLVWPWVLFKQMFMEREIEEASIPLDSTI</sequence>
<dbReference type="GO" id="GO:0005886">
    <property type="term" value="C:plasma membrane"/>
    <property type="evidence" value="ECO:0007669"/>
    <property type="project" value="UniProtKB-SubCell"/>
</dbReference>
<evidence type="ECO:0000256" key="5">
    <source>
        <dbReference type="ARBA" id="ARBA00022692"/>
    </source>
</evidence>
<dbReference type="GO" id="GO:0015087">
    <property type="term" value="F:cobalt ion transmembrane transporter activity"/>
    <property type="evidence" value="ECO:0007669"/>
    <property type="project" value="TreeGrafter"/>
</dbReference>
<dbReference type="GO" id="GO:0015095">
    <property type="term" value="F:magnesium ion transmembrane transporter activity"/>
    <property type="evidence" value="ECO:0007669"/>
    <property type="project" value="TreeGrafter"/>
</dbReference>
<keyword evidence="11" id="KW-1185">Reference proteome</keyword>
<dbReference type="Gene3D" id="1.20.58.340">
    <property type="entry name" value="Magnesium transport protein CorA, transmembrane region"/>
    <property type="match status" value="2"/>
</dbReference>
<evidence type="ECO:0000256" key="9">
    <source>
        <dbReference type="SAM" id="Phobius"/>
    </source>
</evidence>
<dbReference type="AlphaFoldDB" id="A0AA39PYF7"/>
<dbReference type="SUPFAM" id="SSF144083">
    <property type="entry name" value="Magnesium transport protein CorA, transmembrane region"/>
    <property type="match status" value="1"/>
</dbReference>
<comment type="subcellular location">
    <subcellularLocation>
        <location evidence="1">Cell membrane</location>
        <topology evidence="1">Multi-pass membrane protein</topology>
    </subcellularLocation>
</comment>
<feature type="transmembrane region" description="Helical" evidence="9">
    <location>
        <begin position="493"/>
        <end position="513"/>
    </location>
</feature>
<evidence type="ECO:0000256" key="1">
    <source>
        <dbReference type="ARBA" id="ARBA00004651"/>
    </source>
</evidence>
<evidence type="ECO:0000313" key="10">
    <source>
        <dbReference type="EMBL" id="KAK0491438.1"/>
    </source>
</evidence>
<keyword evidence="3" id="KW-0813">Transport</keyword>
<protein>
    <submittedName>
        <fullName evidence="10">Uncharacterized protein</fullName>
    </submittedName>
</protein>
<evidence type="ECO:0000313" key="11">
    <source>
        <dbReference type="Proteomes" id="UP001175227"/>
    </source>
</evidence>
<keyword evidence="6 9" id="KW-1133">Transmembrane helix</keyword>
<dbReference type="GO" id="GO:0050897">
    <property type="term" value="F:cobalt ion binding"/>
    <property type="evidence" value="ECO:0007669"/>
    <property type="project" value="TreeGrafter"/>
</dbReference>
<dbReference type="InterPro" id="IPR045861">
    <property type="entry name" value="CorA_cytoplasmic_dom"/>
</dbReference>
<dbReference type="SUPFAM" id="SSF143865">
    <property type="entry name" value="CorA soluble domain-like"/>
    <property type="match status" value="1"/>
</dbReference>